<organism evidence="1 2">
    <name type="scientific">Nicotiana tabacum</name>
    <name type="common">Common tobacco</name>
    <dbReference type="NCBI Taxonomy" id="4097"/>
    <lineage>
        <taxon>Eukaryota</taxon>
        <taxon>Viridiplantae</taxon>
        <taxon>Streptophyta</taxon>
        <taxon>Embryophyta</taxon>
        <taxon>Tracheophyta</taxon>
        <taxon>Spermatophyta</taxon>
        <taxon>Magnoliopsida</taxon>
        <taxon>eudicotyledons</taxon>
        <taxon>Gunneridae</taxon>
        <taxon>Pentapetalae</taxon>
        <taxon>asterids</taxon>
        <taxon>lamiids</taxon>
        <taxon>Solanales</taxon>
        <taxon>Solanaceae</taxon>
        <taxon>Nicotianoideae</taxon>
        <taxon>Nicotianeae</taxon>
        <taxon>Nicotiana</taxon>
    </lineage>
</organism>
<evidence type="ECO:0000313" key="1">
    <source>
        <dbReference type="Proteomes" id="UP000790787"/>
    </source>
</evidence>
<proteinExistence type="predicted"/>
<accession>A0AC58U7G4</accession>
<gene>
    <name evidence="2" type="primary">LOC107827199</name>
</gene>
<sequence>MPRYRREGALRLMCPQNSMERDELKSAHLVDYVLTKPLRPSVLISCFQETLGFGNKRHIKRGKLPTRGSLLKGIHILGIDDNVVNRRVAEGALKKYRAISTCVDSRKAALALFMPPHKYDTCFMDLQMP</sequence>
<reference evidence="1" key="1">
    <citation type="journal article" date="2014" name="Nat. Commun.">
        <title>The tobacco genome sequence and its comparison with those of tomato and potato.</title>
        <authorList>
            <person name="Sierro N."/>
            <person name="Battey J.N."/>
            <person name="Ouadi S."/>
            <person name="Bakaher N."/>
            <person name="Bovet L."/>
            <person name="Willig A."/>
            <person name="Goepfert S."/>
            <person name="Peitsch M.C."/>
            <person name="Ivanov N.V."/>
        </authorList>
    </citation>
    <scope>NUCLEOTIDE SEQUENCE [LARGE SCALE GENOMIC DNA]</scope>
</reference>
<keyword evidence="1" id="KW-1185">Reference proteome</keyword>
<dbReference type="Proteomes" id="UP000790787">
    <property type="component" value="Chromosome 3"/>
</dbReference>
<dbReference type="RefSeq" id="XP_075105426.1">
    <property type="nucleotide sequence ID" value="XM_075249325.1"/>
</dbReference>
<protein>
    <submittedName>
        <fullName evidence="2">Histidine kinase 2-like</fullName>
    </submittedName>
</protein>
<evidence type="ECO:0000313" key="2">
    <source>
        <dbReference type="RefSeq" id="XP_075105426.1"/>
    </source>
</evidence>
<name>A0AC58U7G4_TOBAC</name>
<reference evidence="2" key="2">
    <citation type="submission" date="2025-08" db="UniProtKB">
        <authorList>
            <consortium name="RefSeq"/>
        </authorList>
    </citation>
    <scope>IDENTIFICATION</scope>
    <source>
        <tissue evidence="2">Leaf</tissue>
    </source>
</reference>